<comment type="caution">
    <text evidence="3">The sequence shown here is derived from an EMBL/GenBank/DDBJ whole genome shotgun (WGS) entry which is preliminary data.</text>
</comment>
<proteinExistence type="predicted"/>
<dbReference type="SUPFAM" id="SSF55486">
    <property type="entry name" value="Metalloproteases ('zincins'), catalytic domain"/>
    <property type="match status" value="2"/>
</dbReference>
<accession>A0A0P7C189</accession>
<dbReference type="AlphaFoldDB" id="A0A0P7C189"/>
<organism evidence="3 4">
    <name type="scientific">Jiulongibacter sediminis</name>
    <dbReference type="NCBI Taxonomy" id="1605367"/>
    <lineage>
        <taxon>Bacteria</taxon>
        <taxon>Pseudomonadati</taxon>
        <taxon>Bacteroidota</taxon>
        <taxon>Cytophagia</taxon>
        <taxon>Cytophagales</taxon>
        <taxon>Leadbetterellaceae</taxon>
        <taxon>Jiulongibacter</taxon>
    </lineage>
</organism>
<name>A0A0P7C189_9BACT</name>
<dbReference type="STRING" id="1605367.AFM12_10745"/>
<feature type="chain" id="PRO_5006136452" description="Secretion system C-terminal sorting domain-containing protein" evidence="1">
    <location>
        <begin position="23"/>
        <end position="414"/>
    </location>
</feature>
<dbReference type="EMBL" id="LGTQ01000009">
    <property type="protein sequence ID" value="KPM47746.1"/>
    <property type="molecule type" value="Genomic_DNA"/>
</dbReference>
<feature type="domain" description="Secretion system C-terminal sorting" evidence="2">
    <location>
        <begin position="337"/>
        <end position="412"/>
    </location>
</feature>
<reference evidence="3 4" key="1">
    <citation type="submission" date="2015-07" db="EMBL/GenBank/DDBJ databases">
        <title>The draft genome sequence of Leadbetterella sp. JN14-9.</title>
        <authorList>
            <person name="Liu Y."/>
            <person name="Du J."/>
            <person name="Shao Z."/>
        </authorList>
    </citation>
    <scope>NUCLEOTIDE SEQUENCE [LARGE SCALE GENOMIC DNA]</scope>
    <source>
        <strain evidence="3 4">JN14-9</strain>
    </source>
</reference>
<evidence type="ECO:0000256" key="1">
    <source>
        <dbReference type="SAM" id="SignalP"/>
    </source>
</evidence>
<dbReference type="Proteomes" id="UP000050454">
    <property type="component" value="Unassembled WGS sequence"/>
</dbReference>
<gene>
    <name evidence="3" type="ORF">AFM12_10745</name>
</gene>
<protein>
    <recommendedName>
        <fullName evidence="2">Secretion system C-terminal sorting domain-containing protein</fullName>
    </recommendedName>
</protein>
<dbReference type="Pfam" id="PF18962">
    <property type="entry name" value="Por_Secre_tail"/>
    <property type="match status" value="1"/>
</dbReference>
<dbReference type="OrthoDB" id="614750at2"/>
<dbReference type="InterPro" id="IPR024079">
    <property type="entry name" value="MetalloPept_cat_dom_sf"/>
</dbReference>
<evidence type="ECO:0000313" key="4">
    <source>
        <dbReference type="Proteomes" id="UP000050454"/>
    </source>
</evidence>
<feature type="signal peptide" evidence="1">
    <location>
        <begin position="1"/>
        <end position="22"/>
    </location>
</feature>
<sequence>MFLKPSIFLFCLSFLLSEAAWAQISAIPEPQVCYASEIDVNSSMISRSGRNLKTEATSAIEVTYTDFPAVAKTAFEEAAKIWESILISRQTIKINATWESLPGTTLAYSGATRIFRNFDNVPYFDVWYVVSLAEAISGKDLNPGEFDINITLNSNINWSYATNGTSFSGKYDLMTIALHEIAHGLGFSSSMKLINNDSEGQWGQTGYPYIYDVFVQDNSAHQLINKTNFVNPSASLKNAMESGSLFFQISNEKYANDLPQVHSPSPFKSGGSISHLDEQKYPSGSMHSLMSPTVRSGEVIHDPGELILSMMNEIGWPVNNLASFTVLSQEKESPVLVYPNPIAQRVSVALPTESRSFETTFEFFSSAGQQVKAIIENTIEVPTTVFDLTDFNSGIYFLRIKTPKGFVTKRLVKL</sequence>
<evidence type="ECO:0000259" key="2">
    <source>
        <dbReference type="Pfam" id="PF18962"/>
    </source>
</evidence>
<evidence type="ECO:0000313" key="3">
    <source>
        <dbReference type="EMBL" id="KPM47746.1"/>
    </source>
</evidence>
<dbReference type="Gene3D" id="3.40.390.10">
    <property type="entry name" value="Collagenase (Catalytic Domain)"/>
    <property type="match status" value="1"/>
</dbReference>
<dbReference type="GO" id="GO:0008237">
    <property type="term" value="F:metallopeptidase activity"/>
    <property type="evidence" value="ECO:0007669"/>
    <property type="project" value="InterPro"/>
</dbReference>
<dbReference type="NCBIfam" id="TIGR04183">
    <property type="entry name" value="Por_Secre_tail"/>
    <property type="match status" value="1"/>
</dbReference>
<keyword evidence="4" id="KW-1185">Reference proteome</keyword>
<keyword evidence="1" id="KW-0732">Signal</keyword>
<dbReference type="InterPro" id="IPR026444">
    <property type="entry name" value="Secre_tail"/>
</dbReference>